<keyword evidence="1" id="KW-0472">Membrane</keyword>
<keyword evidence="3" id="KW-1185">Reference proteome</keyword>
<evidence type="ECO:0008006" key="4">
    <source>
        <dbReference type="Google" id="ProtNLM"/>
    </source>
</evidence>
<feature type="transmembrane region" description="Helical" evidence="1">
    <location>
        <begin position="91"/>
        <end position="110"/>
    </location>
</feature>
<evidence type="ECO:0000313" key="3">
    <source>
        <dbReference type="Proteomes" id="UP000683360"/>
    </source>
</evidence>
<proteinExistence type="predicted"/>
<reference evidence="2" key="1">
    <citation type="submission" date="2021-03" db="EMBL/GenBank/DDBJ databases">
        <authorList>
            <person name="Bekaert M."/>
        </authorList>
    </citation>
    <scope>NUCLEOTIDE SEQUENCE</scope>
</reference>
<name>A0A8S3TLV7_MYTED</name>
<comment type="caution">
    <text evidence="2">The sequence shown here is derived from an EMBL/GenBank/DDBJ whole genome shotgun (WGS) entry which is preliminary data.</text>
</comment>
<keyword evidence="1" id="KW-1133">Transmembrane helix</keyword>
<dbReference type="InterPro" id="IPR011604">
    <property type="entry name" value="PDDEXK-like_dom_sf"/>
</dbReference>
<dbReference type="PANTHER" id="PTHR46609:SF8">
    <property type="entry name" value="YQAJ VIRAL RECOMBINASE DOMAIN-CONTAINING PROTEIN"/>
    <property type="match status" value="1"/>
</dbReference>
<dbReference type="Gene3D" id="3.90.320.10">
    <property type="match status" value="1"/>
</dbReference>
<keyword evidence="1" id="KW-0812">Transmembrane</keyword>
<organism evidence="2 3">
    <name type="scientific">Mytilus edulis</name>
    <name type="common">Blue mussel</name>
    <dbReference type="NCBI Taxonomy" id="6550"/>
    <lineage>
        <taxon>Eukaryota</taxon>
        <taxon>Metazoa</taxon>
        <taxon>Spiralia</taxon>
        <taxon>Lophotrochozoa</taxon>
        <taxon>Mollusca</taxon>
        <taxon>Bivalvia</taxon>
        <taxon>Autobranchia</taxon>
        <taxon>Pteriomorphia</taxon>
        <taxon>Mytilida</taxon>
        <taxon>Mytiloidea</taxon>
        <taxon>Mytilidae</taxon>
        <taxon>Mytilinae</taxon>
        <taxon>Mytilus</taxon>
    </lineage>
</organism>
<evidence type="ECO:0000313" key="2">
    <source>
        <dbReference type="EMBL" id="CAG2232629.1"/>
    </source>
</evidence>
<dbReference type="AlphaFoldDB" id="A0A8S3TLV7"/>
<sequence>MATKVPDFKVEKTGFWVCKMWPELECSPDGLVTDPSETQKHGLLEIKCLKIFRKIAPSDLFKSLEKNQTFVITRGSRELTPPSILQKPQKMARLTIFLSIVFLILCLINTTRQDDDCPRGSMHCVRSSGTVLRCGKGVQCVRIRAPITHVTCGSTFTRLIVDPGHHISTSGCQIRMIDDVIDKKEPEVKWYSVVHEDNHKHHNEHLPTTANCEESILGMLLIFLPALRPIKKLFEDPSYLIFGSNLRATCHSHSMMDKGFESLRIRKLTKKAAVEFEATNDGFVTDLHGKWTTIKNVISSFSSSITTVEYIENIEKDISKLYAELCSTSSSYMLFLTNRGQHSIIS</sequence>
<dbReference type="InterPro" id="IPR051703">
    <property type="entry name" value="NF-kappa-B_Signaling_Reg"/>
</dbReference>
<gene>
    <name evidence="2" type="ORF">MEDL_45326</name>
</gene>
<accession>A0A8S3TLV7</accession>
<protein>
    <recommendedName>
        <fullName evidence="4">YqaJ viral recombinase domain-containing protein</fullName>
    </recommendedName>
</protein>
<dbReference type="Proteomes" id="UP000683360">
    <property type="component" value="Unassembled WGS sequence"/>
</dbReference>
<dbReference type="EMBL" id="CAJPWZ010002187">
    <property type="protein sequence ID" value="CAG2232629.1"/>
    <property type="molecule type" value="Genomic_DNA"/>
</dbReference>
<evidence type="ECO:0000256" key="1">
    <source>
        <dbReference type="SAM" id="Phobius"/>
    </source>
</evidence>
<dbReference type="PANTHER" id="PTHR46609">
    <property type="entry name" value="EXONUCLEASE, PHAGE-TYPE/RECB, C-TERMINAL DOMAIN-CONTAINING PROTEIN"/>
    <property type="match status" value="1"/>
</dbReference>